<proteinExistence type="predicted"/>
<dbReference type="GO" id="GO:0005634">
    <property type="term" value="C:nucleus"/>
    <property type="evidence" value="ECO:0007669"/>
    <property type="project" value="TreeGrafter"/>
</dbReference>
<protein>
    <submittedName>
        <fullName evidence="1">Nuclear transcription factor, X-box binding-like 1</fullName>
    </submittedName>
</protein>
<dbReference type="OrthoDB" id="536399at2759"/>
<dbReference type="Proteomes" id="UP000054498">
    <property type="component" value="Unassembled WGS sequence"/>
</dbReference>
<keyword evidence="2" id="KW-1185">Reference proteome</keyword>
<accession>A0A0D2LZF2</accession>
<dbReference type="SUPFAM" id="SSF57850">
    <property type="entry name" value="RING/U-box"/>
    <property type="match status" value="1"/>
</dbReference>
<dbReference type="InterPro" id="IPR034078">
    <property type="entry name" value="NFX1_fam"/>
</dbReference>
<evidence type="ECO:0000313" key="2">
    <source>
        <dbReference type="Proteomes" id="UP000054498"/>
    </source>
</evidence>
<organism evidence="1 2">
    <name type="scientific">Monoraphidium neglectum</name>
    <dbReference type="NCBI Taxonomy" id="145388"/>
    <lineage>
        <taxon>Eukaryota</taxon>
        <taxon>Viridiplantae</taxon>
        <taxon>Chlorophyta</taxon>
        <taxon>core chlorophytes</taxon>
        <taxon>Chlorophyceae</taxon>
        <taxon>CS clade</taxon>
        <taxon>Sphaeropleales</taxon>
        <taxon>Selenastraceae</taxon>
        <taxon>Monoraphidium</taxon>
    </lineage>
</organism>
<sequence>MPQVASGGRGRGVVAAAVMPSKWAAEALDDSGDEQQEGPLGDVQGRLFEKYMEACDELSGSEDEDRDAIFAQGLARVAEWVSAGASNSMCLICLGSIKPSEAIWHCGGSCFAVFHLPCMQDWARNQIDSASLRAHNANGSAPARDELEFGCPKCRFSYPAAQAPRSYTCFCGKQQDPDFDP</sequence>
<dbReference type="Gene3D" id="3.30.40.10">
    <property type="entry name" value="Zinc/RING finger domain, C3HC4 (zinc finger)"/>
    <property type="match status" value="1"/>
</dbReference>
<dbReference type="GO" id="GO:0000981">
    <property type="term" value="F:DNA-binding transcription factor activity, RNA polymerase II-specific"/>
    <property type="evidence" value="ECO:0007669"/>
    <property type="project" value="TreeGrafter"/>
</dbReference>
<dbReference type="PANTHER" id="PTHR12360">
    <property type="entry name" value="NUCLEAR TRANSCRIPTION FACTOR, X-BOX BINDING 1 NFX1"/>
    <property type="match status" value="1"/>
</dbReference>
<dbReference type="EMBL" id="KK103913">
    <property type="protein sequence ID" value="KIY94746.1"/>
    <property type="molecule type" value="Genomic_DNA"/>
</dbReference>
<dbReference type="AlphaFoldDB" id="A0A0D2LZF2"/>
<dbReference type="KEGG" id="mng:MNEG_13216"/>
<dbReference type="PANTHER" id="PTHR12360:SF1">
    <property type="entry name" value="NF-X1-TYPE ZINC FINGER PROTEIN NFXL1"/>
    <property type="match status" value="1"/>
</dbReference>
<dbReference type="GeneID" id="25730656"/>
<dbReference type="CDD" id="cd16697">
    <property type="entry name" value="RING-CH-C4HC3_NFXL1"/>
    <property type="match status" value="1"/>
</dbReference>
<dbReference type="GO" id="GO:0000977">
    <property type="term" value="F:RNA polymerase II transcription regulatory region sequence-specific DNA binding"/>
    <property type="evidence" value="ECO:0007669"/>
    <property type="project" value="TreeGrafter"/>
</dbReference>
<name>A0A0D2LZF2_9CHLO</name>
<gene>
    <name evidence="1" type="ORF">MNEG_13216</name>
</gene>
<dbReference type="STRING" id="145388.A0A0D2LZF2"/>
<evidence type="ECO:0000313" key="1">
    <source>
        <dbReference type="EMBL" id="KIY94746.1"/>
    </source>
</evidence>
<dbReference type="RefSeq" id="XP_013893766.1">
    <property type="nucleotide sequence ID" value="XM_014038312.1"/>
</dbReference>
<reference evidence="1 2" key="1">
    <citation type="journal article" date="2013" name="BMC Genomics">
        <title>Reconstruction of the lipid metabolism for the microalga Monoraphidium neglectum from its genome sequence reveals characteristics suitable for biofuel production.</title>
        <authorList>
            <person name="Bogen C."/>
            <person name="Al-Dilaimi A."/>
            <person name="Albersmeier A."/>
            <person name="Wichmann J."/>
            <person name="Grundmann M."/>
            <person name="Rupp O."/>
            <person name="Lauersen K.J."/>
            <person name="Blifernez-Klassen O."/>
            <person name="Kalinowski J."/>
            <person name="Goesmann A."/>
            <person name="Mussgnug J.H."/>
            <person name="Kruse O."/>
        </authorList>
    </citation>
    <scope>NUCLEOTIDE SEQUENCE [LARGE SCALE GENOMIC DNA]</scope>
    <source>
        <strain evidence="1 2">SAG 48.87</strain>
    </source>
</reference>
<dbReference type="InterPro" id="IPR013083">
    <property type="entry name" value="Znf_RING/FYVE/PHD"/>
</dbReference>